<dbReference type="OrthoDB" id="69459at2759"/>
<organism evidence="2 3">
    <name type="scientific">Phytophthora nicotianae</name>
    <name type="common">Potato buckeye rot agent</name>
    <name type="synonym">Phytophthora parasitica</name>
    <dbReference type="NCBI Taxonomy" id="4792"/>
    <lineage>
        <taxon>Eukaryota</taxon>
        <taxon>Sar</taxon>
        <taxon>Stramenopiles</taxon>
        <taxon>Oomycota</taxon>
        <taxon>Peronosporomycetes</taxon>
        <taxon>Peronosporales</taxon>
        <taxon>Peronosporaceae</taxon>
        <taxon>Phytophthora</taxon>
    </lineage>
</organism>
<dbReference type="Proteomes" id="UP000052943">
    <property type="component" value="Unassembled WGS sequence"/>
</dbReference>
<gene>
    <name evidence="2" type="ORF">AM587_10013929</name>
</gene>
<dbReference type="PANTHER" id="PTHR31827">
    <property type="entry name" value="EMB|CAB89363.1"/>
    <property type="match status" value="1"/>
</dbReference>
<dbReference type="STRING" id="4790.A0A0W8DY45"/>
<reference evidence="2 3" key="1">
    <citation type="submission" date="2015-11" db="EMBL/GenBank/DDBJ databases">
        <title>Genomes and virulence difference between two physiological races of Phytophthora nicotianae.</title>
        <authorList>
            <person name="Liu H."/>
            <person name="Ma X."/>
            <person name="Yu H."/>
            <person name="Fang D."/>
            <person name="Li Y."/>
            <person name="Wang X."/>
            <person name="Wang W."/>
            <person name="Dong Y."/>
            <person name="Xiao B."/>
        </authorList>
    </citation>
    <scope>NUCLEOTIDE SEQUENCE [LARGE SCALE GENOMIC DNA]</scope>
    <source>
        <strain evidence="3">race 0</strain>
    </source>
</reference>
<accession>A0A0W8DY45</accession>
<dbReference type="AlphaFoldDB" id="A0A0W8DY45"/>
<name>A0A0W8DY45_PHYNI</name>
<feature type="compositionally biased region" description="Low complexity" evidence="1">
    <location>
        <begin position="7"/>
        <end position="25"/>
    </location>
</feature>
<proteinExistence type="predicted"/>
<evidence type="ECO:0000313" key="3">
    <source>
        <dbReference type="Proteomes" id="UP000052943"/>
    </source>
</evidence>
<feature type="region of interest" description="Disordered" evidence="1">
    <location>
        <begin position="380"/>
        <end position="399"/>
    </location>
</feature>
<evidence type="ECO:0000313" key="2">
    <source>
        <dbReference type="EMBL" id="KUG01062.1"/>
    </source>
</evidence>
<evidence type="ECO:0000256" key="1">
    <source>
        <dbReference type="SAM" id="MobiDB-lite"/>
    </source>
</evidence>
<comment type="caution">
    <text evidence="2">The sequence shown here is derived from an EMBL/GenBank/DDBJ whole genome shotgun (WGS) entry which is preliminary data.</text>
</comment>
<feature type="compositionally biased region" description="Low complexity" evidence="1">
    <location>
        <begin position="421"/>
        <end position="441"/>
    </location>
</feature>
<feature type="region of interest" description="Disordered" evidence="1">
    <location>
        <begin position="1"/>
        <end position="32"/>
    </location>
</feature>
<dbReference type="PANTHER" id="PTHR31827:SF1">
    <property type="entry name" value="EMB|CAB89363.1"/>
    <property type="match status" value="1"/>
</dbReference>
<protein>
    <submittedName>
        <fullName evidence="2">WRKY transcription factor 19</fullName>
    </submittedName>
</protein>
<feature type="region of interest" description="Disordered" evidence="1">
    <location>
        <begin position="415"/>
        <end position="441"/>
    </location>
</feature>
<feature type="compositionally biased region" description="Polar residues" evidence="1">
    <location>
        <begin position="380"/>
        <end position="391"/>
    </location>
</feature>
<dbReference type="EMBL" id="LNFO01000476">
    <property type="protein sequence ID" value="KUG01062.1"/>
    <property type="molecule type" value="Genomic_DNA"/>
</dbReference>
<sequence length="441" mass="46995">MSAETRSPSASPSANSSDGDASPANKNSAADGKPKKCRFNDCDNLAVDGTSKCAFHKNRRQCCVENCTNQVYARKLCVRHGGKKQCQADNCEAHARGGGFCLQHGGFVVKRFCIVEGCSKQAHARQKCVRHGGGRRCKVDGCMQHARAGGLCNRHSHGHECRVPQSQPMPPQNQQQSNPFGLPLKINVPTTMPKFNLRTPLGNSFPTPRSHEFSLLMGLPSPQIDNSQLPSVLAMTNSGDNATSSGQRTPGLDSFLASGPPSVSRGNGNYLSLGLFPTPRLTDRTPGGGEDAMMSDYIKLMGPDTPMNFHQNGHFGGGATPLLENLGNVFEHNQHNQNNGNNAPRSHMAAMAAAAAVHGNTQQRMKMDFLSPRGLAAHNFQSQGFPTQTSGEGMASHASGSSDYAAQFFVDNKNDKRGHMKTSSVSAATTPTPKPTGVTAA</sequence>